<comment type="caution">
    <text evidence="6">The sequence shown here is derived from an EMBL/GenBank/DDBJ whole genome shotgun (WGS) entry which is preliminary data.</text>
</comment>
<accession>X1LE85</accession>
<evidence type="ECO:0000256" key="4">
    <source>
        <dbReference type="ARBA" id="ARBA00022801"/>
    </source>
</evidence>
<dbReference type="InterPro" id="IPR011356">
    <property type="entry name" value="Leucine_aapep/pepB"/>
</dbReference>
<comment type="similarity">
    <text evidence="1">Belongs to the peptidase M17 family.</text>
</comment>
<dbReference type="GO" id="GO:0030145">
    <property type="term" value="F:manganese ion binding"/>
    <property type="evidence" value="ECO:0007669"/>
    <property type="project" value="InterPro"/>
</dbReference>
<keyword evidence="4" id="KW-0378">Hydrolase</keyword>
<evidence type="ECO:0000256" key="1">
    <source>
        <dbReference type="ARBA" id="ARBA00009528"/>
    </source>
</evidence>
<evidence type="ECO:0000256" key="2">
    <source>
        <dbReference type="ARBA" id="ARBA00022438"/>
    </source>
</evidence>
<gene>
    <name evidence="6" type="ORF">S06H3_23067</name>
</gene>
<dbReference type="EMBL" id="BARV01012462">
    <property type="protein sequence ID" value="GAI04156.1"/>
    <property type="molecule type" value="Genomic_DNA"/>
</dbReference>
<dbReference type="Gene3D" id="3.40.630.10">
    <property type="entry name" value="Zn peptidases"/>
    <property type="match status" value="1"/>
</dbReference>
<dbReference type="AlphaFoldDB" id="X1LE85"/>
<feature type="domain" description="Cytosol aminopeptidase" evidence="5">
    <location>
        <begin position="1"/>
        <end position="135"/>
    </location>
</feature>
<keyword evidence="3" id="KW-0645">Protease</keyword>
<protein>
    <recommendedName>
        <fullName evidence="5">Cytosol aminopeptidase domain-containing protein</fullName>
    </recommendedName>
</protein>
<dbReference type="PANTHER" id="PTHR11963">
    <property type="entry name" value="LEUCINE AMINOPEPTIDASE-RELATED"/>
    <property type="match status" value="1"/>
</dbReference>
<dbReference type="GO" id="GO:0005737">
    <property type="term" value="C:cytoplasm"/>
    <property type="evidence" value="ECO:0007669"/>
    <property type="project" value="InterPro"/>
</dbReference>
<evidence type="ECO:0000259" key="5">
    <source>
        <dbReference type="Pfam" id="PF00883"/>
    </source>
</evidence>
<dbReference type="InterPro" id="IPR000819">
    <property type="entry name" value="Peptidase_M17_C"/>
</dbReference>
<keyword evidence="2" id="KW-0031">Aminopeptidase</keyword>
<dbReference type="GO" id="GO:0070006">
    <property type="term" value="F:metalloaminopeptidase activity"/>
    <property type="evidence" value="ECO:0007669"/>
    <property type="project" value="InterPro"/>
</dbReference>
<name>X1LE85_9ZZZZ</name>
<evidence type="ECO:0000256" key="3">
    <source>
        <dbReference type="ARBA" id="ARBA00022670"/>
    </source>
</evidence>
<sequence>DALSYVAKNFKPKIIIDVATLTGAAVAALGQRAIGLFTNLPKLEAIFRQIGEESGDYVWPLPCWEEYEEEIKGTFGDIANLGKTKYGGAITAALFLKNFVEETPWIHLDIAPTMTSIENQGLAKGAAGSGVRYLVRLAQKFPQFKTDL</sequence>
<dbReference type="SUPFAM" id="SSF53187">
    <property type="entry name" value="Zn-dependent exopeptidases"/>
    <property type="match status" value="1"/>
</dbReference>
<dbReference type="PANTHER" id="PTHR11963:SF23">
    <property type="entry name" value="CYTOSOL AMINOPEPTIDASE"/>
    <property type="match status" value="1"/>
</dbReference>
<proteinExistence type="inferred from homology"/>
<feature type="non-terminal residue" evidence="6">
    <location>
        <position position="1"/>
    </location>
</feature>
<dbReference type="Pfam" id="PF00883">
    <property type="entry name" value="Peptidase_M17"/>
    <property type="match status" value="1"/>
</dbReference>
<reference evidence="6" key="1">
    <citation type="journal article" date="2014" name="Front. Microbiol.">
        <title>High frequency of phylogenetically diverse reductive dehalogenase-homologous genes in deep subseafloor sedimentary metagenomes.</title>
        <authorList>
            <person name="Kawai M."/>
            <person name="Futagami T."/>
            <person name="Toyoda A."/>
            <person name="Takaki Y."/>
            <person name="Nishi S."/>
            <person name="Hori S."/>
            <person name="Arai W."/>
            <person name="Tsubouchi T."/>
            <person name="Morono Y."/>
            <person name="Uchiyama I."/>
            <person name="Ito T."/>
            <person name="Fujiyama A."/>
            <person name="Inagaki F."/>
            <person name="Takami H."/>
        </authorList>
    </citation>
    <scope>NUCLEOTIDE SEQUENCE</scope>
    <source>
        <strain evidence="6">Expedition CK06-06</strain>
    </source>
</reference>
<organism evidence="6">
    <name type="scientific">marine sediment metagenome</name>
    <dbReference type="NCBI Taxonomy" id="412755"/>
    <lineage>
        <taxon>unclassified sequences</taxon>
        <taxon>metagenomes</taxon>
        <taxon>ecological metagenomes</taxon>
    </lineage>
</organism>
<evidence type="ECO:0000313" key="6">
    <source>
        <dbReference type="EMBL" id="GAI04156.1"/>
    </source>
</evidence>
<dbReference type="GO" id="GO:0006508">
    <property type="term" value="P:proteolysis"/>
    <property type="evidence" value="ECO:0007669"/>
    <property type="project" value="UniProtKB-KW"/>
</dbReference>